<reference evidence="6 7" key="1">
    <citation type="journal article" date="2021" name="Nat. Commun.">
        <title>Genetic determinants of endophytism in the Arabidopsis root mycobiome.</title>
        <authorList>
            <person name="Mesny F."/>
            <person name="Miyauchi S."/>
            <person name="Thiergart T."/>
            <person name="Pickel B."/>
            <person name="Atanasova L."/>
            <person name="Karlsson M."/>
            <person name="Huettel B."/>
            <person name="Barry K.W."/>
            <person name="Haridas S."/>
            <person name="Chen C."/>
            <person name="Bauer D."/>
            <person name="Andreopoulos W."/>
            <person name="Pangilinan J."/>
            <person name="LaButti K."/>
            <person name="Riley R."/>
            <person name="Lipzen A."/>
            <person name="Clum A."/>
            <person name="Drula E."/>
            <person name="Henrissat B."/>
            <person name="Kohler A."/>
            <person name="Grigoriev I.V."/>
            <person name="Martin F.M."/>
            <person name="Hacquard S."/>
        </authorList>
    </citation>
    <scope>NUCLEOTIDE SEQUENCE [LARGE SCALE GENOMIC DNA]</scope>
    <source>
        <strain evidence="6 7">MPI-SDFR-AT-0080</strain>
    </source>
</reference>
<dbReference type="InterPro" id="IPR029058">
    <property type="entry name" value="AB_hydrolase_fold"/>
</dbReference>
<name>A0ABQ8GTM2_9PEZI</name>
<proteinExistence type="inferred from homology"/>
<dbReference type="EMBL" id="JAGTJR010000002">
    <property type="protein sequence ID" value="KAH7063554.1"/>
    <property type="molecule type" value="Genomic_DNA"/>
</dbReference>
<dbReference type="PANTHER" id="PTHR13390:SF0">
    <property type="entry name" value="LIPID DROPLET-ASSOCIATED HYDROLASE"/>
    <property type="match status" value="1"/>
</dbReference>
<evidence type="ECO:0000256" key="4">
    <source>
        <dbReference type="ARBA" id="ARBA00022801"/>
    </source>
</evidence>
<evidence type="ECO:0000256" key="2">
    <source>
        <dbReference type="ARBA" id="ARBA00008300"/>
    </source>
</evidence>
<keyword evidence="7" id="KW-1185">Reference proteome</keyword>
<evidence type="ECO:0000256" key="5">
    <source>
        <dbReference type="SAM" id="MobiDB-lite"/>
    </source>
</evidence>
<accession>A0ABQ8GTM2</accession>
<evidence type="ECO:0000256" key="1">
    <source>
        <dbReference type="ARBA" id="ARBA00004502"/>
    </source>
</evidence>
<dbReference type="PANTHER" id="PTHR13390">
    <property type="entry name" value="LIPASE"/>
    <property type="match status" value="1"/>
</dbReference>
<dbReference type="Gene3D" id="3.40.50.1820">
    <property type="entry name" value="alpha/beta hydrolase"/>
    <property type="match status" value="1"/>
</dbReference>
<dbReference type="SUPFAM" id="SSF53474">
    <property type="entry name" value="alpha/beta-Hydrolases"/>
    <property type="match status" value="1"/>
</dbReference>
<dbReference type="InterPro" id="IPR019363">
    <property type="entry name" value="LDAH"/>
</dbReference>
<keyword evidence="4" id="KW-0378">Hydrolase</keyword>
<protein>
    <recommendedName>
        <fullName evidence="8">Lipid droplet-associated hydrolase</fullName>
    </recommendedName>
</protein>
<evidence type="ECO:0000313" key="6">
    <source>
        <dbReference type="EMBL" id="KAH7063554.1"/>
    </source>
</evidence>
<comment type="caution">
    <text evidence="6">The sequence shown here is derived from an EMBL/GenBank/DDBJ whole genome shotgun (WGS) entry which is preliminary data.</text>
</comment>
<dbReference type="Pfam" id="PF10230">
    <property type="entry name" value="LIDHydrolase"/>
    <property type="match status" value="1"/>
</dbReference>
<evidence type="ECO:0000313" key="7">
    <source>
        <dbReference type="Proteomes" id="UP000774617"/>
    </source>
</evidence>
<gene>
    <name evidence="6" type="ORF">B0J12DRAFT_724015</name>
</gene>
<keyword evidence="3" id="KW-0551">Lipid droplet</keyword>
<comment type="similarity">
    <text evidence="2">Belongs to the AB hydrolase superfamily. LDAH family.</text>
</comment>
<sequence>MDSLSSVIQLPPPHSNAPTDDKESRNYLLFFIPGCPGPVAYYGTFLSNLHVALNSATSSSVEARFEVLGRSLASRNDGTAAVDKLPSSTSAMIGEIELLEAALLDRVDELAAGEKGGVLPKVILVGHGAGGYIALELMKRLQPNSSTAKAKRIELAGTVCLFPSVSMKSVAGTVSQAVLSALSSSALFVHALVKCILFPLPFKVIEGLLRTSTGLSGNAAKVTSEMIGSKWGIYEALTLWRNQMEDRQSGRWDDAIFSSNIGTGAHTYMLFGQNDNEPSTGRGQDRLEPRVGIHVSQLPDFFFTCQSESGSVAKLVQEYVEEIVRLDISS</sequence>
<evidence type="ECO:0000256" key="3">
    <source>
        <dbReference type="ARBA" id="ARBA00022677"/>
    </source>
</evidence>
<feature type="region of interest" description="Disordered" evidence="5">
    <location>
        <begin position="1"/>
        <end position="21"/>
    </location>
</feature>
<comment type="subcellular location">
    <subcellularLocation>
        <location evidence="1">Lipid droplet</location>
    </subcellularLocation>
</comment>
<organism evidence="6 7">
    <name type="scientific">Macrophomina phaseolina</name>
    <dbReference type="NCBI Taxonomy" id="35725"/>
    <lineage>
        <taxon>Eukaryota</taxon>
        <taxon>Fungi</taxon>
        <taxon>Dikarya</taxon>
        <taxon>Ascomycota</taxon>
        <taxon>Pezizomycotina</taxon>
        <taxon>Dothideomycetes</taxon>
        <taxon>Dothideomycetes incertae sedis</taxon>
        <taxon>Botryosphaeriales</taxon>
        <taxon>Botryosphaeriaceae</taxon>
        <taxon>Macrophomina</taxon>
    </lineage>
</organism>
<evidence type="ECO:0008006" key="8">
    <source>
        <dbReference type="Google" id="ProtNLM"/>
    </source>
</evidence>
<dbReference type="Proteomes" id="UP000774617">
    <property type="component" value="Unassembled WGS sequence"/>
</dbReference>